<accession>A0ABS7C980</accession>
<evidence type="ECO:0000256" key="3">
    <source>
        <dbReference type="ARBA" id="ARBA00022989"/>
    </source>
</evidence>
<feature type="domain" description="VanZ-like" evidence="6">
    <location>
        <begin position="49"/>
        <end position="192"/>
    </location>
</feature>
<dbReference type="Pfam" id="PF04892">
    <property type="entry name" value="VanZ"/>
    <property type="match status" value="1"/>
</dbReference>
<dbReference type="InterPro" id="IPR053150">
    <property type="entry name" value="Teicoplanin_resist-assoc"/>
</dbReference>
<keyword evidence="9" id="KW-1185">Reference proteome</keyword>
<evidence type="ECO:0000256" key="2">
    <source>
        <dbReference type="ARBA" id="ARBA00022692"/>
    </source>
</evidence>
<comment type="subcellular location">
    <subcellularLocation>
        <location evidence="1">Membrane</location>
        <topology evidence="1">Multi-pass membrane protein</topology>
    </subcellularLocation>
</comment>
<keyword evidence="3 5" id="KW-1133">Transmembrane helix</keyword>
<proteinExistence type="predicted"/>
<comment type="caution">
    <text evidence="8">The sequence shown here is derived from an EMBL/GenBank/DDBJ whole genome shotgun (WGS) entry which is preliminary data.</text>
</comment>
<dbReference type="PANTHER" id="PTHR36834:SF1">
    <property type="entry name" value="INTEGRAL MEMBRANE PROTEIN"/>
    <property type="match status" value="1"/>
</dbReference>
<dbReference type="Pfam" id="PF06271">
    <property type="entry name" value="RDD"/>
    <property type="match status" value="1"/>
</dbReference>
<feature type="transmembrane region" description="Helical" evidence="5">
    <location>
        <begin position="175"/>
        <end position="196"/>
    </location>
</feature>
<feature type="transmembrane region" description="Helical" evidence="5">
    <location>
        <begin position="140"/>
        <end position="163"/>
    </location>
</feature>
<evidence type="ECO:0000256" key="5">
    <source>
        <dbReference type="SAM" id="Phobius"/>
    </source>
</evidence>
<feature type="transmembrane region" description="Helical" evidence="5">
    <location>
        <begin position="243"/>
        <end position="265"/>
    </location>
</feature>
<feature type="transmembrane region" description="Helical" evidence="5">
    <location>
        <begin position="315"/>
        <end position="337"/>
    </location>
</feature>
<evidence type="ECO:0000256" key="4">
    <source>
        <dbReference type="ARBA" id="ARBA00023136"/>
    </source>
</evidence>
<evidence type="ECO:0000259" key="6">
    <source>
        <dbReference type="Pfam" id="PF04892"/>
    </source>
</evidence>
<feature type="transmembrane region" description="Helical" evidence="5">
    <location>
        <begin position="111"/>
        <end position="133"/>
    </location>
</feature>
<dbReference type="PANTHER" id="PTHR36834">
    <property type="entry name" value="MEMBRANE PROTEIN-RELATED"/>
    <property type="match status" value="1"/>
</dbReference>
<evidence type="ECO:0000313" key="8">
    <source>
        <dbReference type="EMBL" id="MBW7457295.1"/>
    </source>
</evidence>
<dbReference type="EMBL" id="JAHZIK010000807">
    <property type="protein sequence ID" value="MBW7457295.1"/>
    <property type="molecule type" value="Genomic_DNA"/>
</dbReference>
<feature type="domain" description="RDD" evidence="7">
    <location>
        <begin position="242"/>
        <end position="351"/>
    </location>
</feature>
<dbReference type="InterPro" id="IPR006976">
    <property type="entry name" value="VanZ-like"/>
</dbReference>
<feature type="transmembrane region" description="Helical" evidence="5">
    <location>
        <begin position="216"/>
        <end position="237"/>
    </location>
</feature>
<organism evidence="8 9">
    <name type="scientific">Paenibacillus sepulcri</name>
    <dbReference type="NCBI Taxonomy" id="359917"/>
    <lineage>
        <taxon>Bacteria</taxon>
        <taxon>Bacillati</taxon>
        <taxon>Bacillota</taxon>
        <taxon>Bacilli</taxon>
        <taxon>Bacillales</taxon>
        <taxon>Paenibacillaceae</taxon>
        <taxon>Paenibacillus</taxon>
    </lineage>
</organism>
<protein>
    <submittedName>
        <fullName evidence="8">VanZ family protein</fullName>
    </submittedName>
</protein>
<keyword evidence="4 5" id="KW-0472">Membrane</keyword>
<feature type="transmembrane region" description="Helical" evidence="5">
    <location>
        <begin position="12"/>
        <end position="31"/>
    </location>
</feature>
<dbReference type="PIRSF" id="PIRSF031578">
    <property type="entry name" value="Uncharacterised_Vanz_RDD-cont"/>
    <property type="match status" value="1"/>
</dbReference>
<sequence length="371" mass="41916">MDNYLLPVRYALISFPVLAFFFTLPFLIVQYRRYGYINKIRLVVLYLLLLYMLTALYLVILPLPANRHICSGAAGPAASFVSFQFIRDMLRETQAVAGMPLTYLRLVTERAFLEAALNIALLVPFGLFLRYYFRRYAAAALILSFMLSLFFEITQVTGLYGIYDCPYRLFDVDDLMLNTAGGMLGYSIAPLLTRFLPDLSRLDENIDLAAKQVGYIHRWVALQLDGIVLLPFLLASLHSGKPAVTILLLLAYYTMMPFLTGGRTIGKWMVRIRLQGRGGRPRLSELLVRYGLLYALLGGMNAVIISGAITDRGWLPTLLYIGAAVVVDIAFAIHVLLKMFRGDKQLFYEKWSGTRHVIMTNGDSVSREKES</sequence>
<keyword evidence="2 5" id="KW-0812">Transmembrane</keyword>
<evidence type="ECO:0000313" key="9">
    <source>
        <dbReference type="Proteomes" id="UP001519887"/>
    </source>
</evidence>
<dbReference type="InterPro" id="IPR010432">
    <property type="entry name" value="RDD"/>
</dbReference>
<reference evidence="8 9" key="1">
    <citation type="submission" date="2021-07" db="EMBL/GenBank/DDBJ databases">
        <title>Paenibacillus radiodurans sp. nov., isolated from the southeastern edge of Tengger Desert.</title>
        <authorList>
            <person name="Zhang G."/>
        </authorList>
    </citation>
    <scope>NUCLEOTIDE SEQUENCE [LARGE SCALE GENOMIC DNA]</scope>
    <source>
        <strain evidence="8 9">CCM 7311</strain>
    </source>
</reference>
<feature type="transmembrane region" description="Helical" evidence="5">
    <location>
        <begin position="286"/>
        <end position="309"/>
    </location>
</feature>
<feature type="transmembrane region" description="Helical" evidence="5">
    <location>
        <begin position="43"/>
        <end position="63"/>
    </location>
</feature>
<gene>
    <name evidence="8" type="ORF">K0U00_24960</name>
</gene>
<name>A0ABS7C980_9BACL</name>
<evidence type="ECO:0000256" key="1">
    <source>
        <dbReference type="ARBA" id="ARBA00004141"/>
    </source>
</evidence>
<evidence type="ECO:0000259" key="7">
    <source>
        <dbReference type="Pfam" id="PF06271"/>
    </source>
</evidence>
<dbReference type="Proteomes" id="UP001519887">
    <property type="component" value="Unassembled WGS sequence"/>
</dbReference>
<dbReference type="InterPro" id="IPR021192">
    <property type="entry name" value="UCP031578_Vanz/RDD"/>
</dbReference>